<sequence>MDALVLRQIGFKIILHDAVDDGKLVLLEIPTGAAWEIELFKSITNDMEPDVEGQLQEPLTEEAHDDVSFQIITISPTQENKREIPIPMSSAS</sequence>
<protein>
    <submittedName>
        <fullName evidence="1">Uncharacterized protein</fullName>
    </submittedName>
</protein>
<reference evidence="1" key="1">
    <citation type="journal article" date="2021" name="J. Hered.">
        <title>Genome Assembly of Salicaceae Populus deltoides (Eastern Cottonwood) I-69 Based on Nanopore Sequencing and Hi-C Technologies.</title>
        <authorList>
            <person name="Bai S."/>
            <person name="Wu H."/>
            <person name="Zhang J."/>
            <person name="Pan Z."/>
            <person name="Zhao W."/>
            <person name="Li Z."/>
            <person name="Tong C."/>
        </authorList>
    </citation>
    <scope>NUCLEOTIDE SEQUENCE</scope>
    <source>
        <tissue evidence="1">Leaf</tissue>
    </source>
</reference>
<dbReference type="EMBL" id="JACEGQ020000017">
    <property type="protein sequence ID" value="KAH8483710.1"/>
    <property type="molecule type" value="Genomic_DNA"/>
</dbReference>
<accession>A0A8T2WSH9</accession>
<organism evidence="1 2">
    <name type="scientific">Populus deltoides</name>
    <name type="common">Eastern poplar</name>
    <name type="synonym">Eastern cottonwood</name>
    <dbReference type="NCBI Taxonomy" id="3696"/>
    <lineage>
        <taxon>Eukaryota</taxon>
        <taxon>Viridiplantae</taxon>
        <taxon>Streptophyta</taxon>
        <taxon>Embryophyta</taxon>
        <taxon>Tracheophyta</taxon>
        <taxon>Spermatophyta</taxon>
        <taxon>Magnoliopsida</taxon>
        <taxon>eudicotyledons</taxon>
        <taxon>Gunneridae</taxon>
        <taxon>Pentapetalae</taxon>
        <taxon>rosids</taxon>
        <taxon>fabids</taxon>
        <taxon>Malpighiales</taxon>
        <taxon>Salicaceae</taxon>
        <taxon>Saliceae</taxon>
        <taxon>Populus</taxon>
    </lineage>
</organism>
<evidence type="ECO:0000313" key="1">
    <source>
        <dbReference type="EMBL" id="KAH8483710.1"/>
    </source>
</evidence>
<proteinExistence type="predicted"/>
<keyword evidence="2" id="KW-1185">Reference proteome</keyword>
<evidence type="ECO:0000313" key="2">
    <source>
        <dbReference type="Proteomes" id="UP000807159"/>
    </source>
</evidence>
<dbReference type="Proteomes" id="UP000807159">
    <property type="component" value="Chromosome 17"/>
</dbReference>
<comment type="caution">
    <text evidence="1">The sequence shown here is derived from an EMBL/GenBank/DDBJ whole genome shotgun (WGS) entry which is preliminary data.</text>
</comment>
<dbReference type="AlphaFoldDB" id="A0A8T2WSH9"/>
<gene>
    <name evidence="1" type="ORF">H0E87_028213</name>
</gene>
<name>A0A8T2WSH9_POPDE</name>